<keyword evidence="1" id="KW-0805">Transcription regulation</keyword>
<dbReference type="SUPFAM" id="SSF88659">
    <property type="entry name" value="Sigma3 and sigma4 domains of RNA polymerase sigma factors"/>
    <property type="match status" value="1"/>
</dbReference>
<keyword evidence="4" id="KW-0804">Transcription</keyword>
<reference evidence="7 8" key="2">
    <citation type="submission" date="2020-08" db="EMBL/GenBank/DDBJ databases">
        <authorList>
            <person name="Partida-Martinez L."/>
            <person name="Huntemann M."/>
            <person name="Clum A."/>
            <person name="Wang J."/>
            <person name="Palaniappan K."/>
            <person name="Ritter S."/>
            <person name="Chen I.-M."/>
            <person name="Stamatis D."/>
            <person name="Reddy T."/>
            <person name="O'Malley R."/>
            <person name="Daum C."/>
            <person name="Shapiro N."/>
            <person name="Ivanova N."/>
            <person name="Kyrpides N."/>
            <person name="Woyke T."/>
        </authorList>
    </citation>
    <scope>NUCLEOTIDE SEQUENCE [LARGE SCALE GENOMIC DNA]</scope>
    <source>
        <strain evidence="7 8">AS2.23</strain>
    </source>
</reference>
<evidence type="ECO:0000256" key="2">
    <source>
        <dbReference type="ARBA" id="ARBA00023082"/>
    </source>
</evidence>
<dbReference type="PANTHER" id="PTHR30385:SF4">
    <property type="entry name" value="RNA POLYMERASE SIGMA-E FACTOR"/>
    <property type="match status" value="1"/>
</dbReference>
<evidence type="ECO:0000313" key="8">
    <source>
        <dbReference type="Proteomes" id="UP000533269"/>
    </source>
</evidence>
<dbReference type="Proteomes" id="UP000533269">
    <property type="component" value="Unassembled WGS sequence"/>
</dbReference>
<protein>
    <submittedName>
        <fullName evidence="7">RNA polymerase sigma-B factor</fullName>
    </submittedName>
</protein>
<keyword evidence="2" id="KW-0731">Sigma factor</keyword>
<dbReference type="InterPro" id="IPR013325">
    <property type="entry name" value="RNA_pol_sigma_r2"/>
</dbReference>
<sequence>MTTTADTTAQRRASVEDLVLEHLPLARSVAAHYRNRGEPYDDLVQVAYLGLVKAAQRFDPDTGHRFAAYAAPTITGEVRRHFRDHGWNVRPPRRLQELRARLLAEDADTPEEVLAQRLDATVAEVRAARQASNAYSAVSLDAAHGPEDVPLCELLADDADDTAAVDDALTLRRITAGLDERERRILHLRFYREATQSEIAAEIGVSQMQVSRLLAALLHRLRDQLGDQMPVRDSGDTLERGRSGLLAAEPAWSRIPSSSSTSTSWAA</sequence>
<dbReference type="InterPro" id="IPR014284">
    <property type="entry name" value="RNA_pol_sigma-70_dom"/>
</dbReference>
<dbReference type="CDD" id="cd06171">
    <property type="entry name" value="Sigma70_r4"/>
    <property type="match status" value="1"/>
</dbReference>
<dbReference type="AlphaFoldDB" id="A0A7W4TKD5"/>
<keyword evidence="3" id="KW-0238">DNA-binding</keyword>
<dbReference type="InterPro" id="IPR013324">
    <property type="entry name" value="RNA_pol_sigma_r3/r4-like"/>
</dbReference>
<accession>A0A7W4TKD5</accession>
<evidence type="ECO:0000256" key="1">
    <source>
        <dbReference type="ARBA" id="ARBA00023015"/>
    </source>
</evidence>
<evidence type="ECO:0000256" key="3">
    <source>
        <dbReference type="ARBA" id="ARBA00023125"/>
    </source>
</evidence>
<dbReference type="PRINTS" id="PR00046">
    <property type="entry name" value="SIGMA70FCT"/>
</dbReference>
<proteinExistence type="predicted"/>
<dbReference type="InterPro" id="IPR007630">
    <property type="entry name" value="RNA_pol_sigma70_r4"/>
</dbReference>
<dbReference type="PANTHER" id="PTHR30385">
    <property type="entry name" value="SIGMA FACTOR F FLAGELLAR"/>
    <property type="match status" value="1"/>
</dbReference>
<dbReference type="InterPro" id="IPR007627">
    <property type="entry name" value="RNA_pol_sigma70_r2"/>
</dbReference>
<organism evidence="7 8">
    <name type="scientific">Kineococcus radiotolerans</name>
    <dbReference type="NCBI Taxonomy" id="131568"/>
    <lineage>
        <taxon>Bacteria</taxon>
        <taxon>Bacillati</taxon>
        <taxon>Actinomycetota</taxon>
        <taxon>Actinomycetes</taxon>
        <taxon>Kineosporiales</taxon>
        <taxon>Kineosporiaceae</taxon>
        <taxon>Kineococcus</taxon>
    </lineage>
</organism>
<dbReference type="Gene3D" id="1.20.140.160">
    <property type="match status" value="1"/>
</dbReference>
<dbReference type="Pfam" id="PF04542">
    <property type="entry name" value="Sigma70_r2"/>
    <property type="match status" value="1"/>
</dbReference>
<evidence type="ECO:0000259" key="6">
    <source>
        <dbReference type="Pfam" id="PF04545"/>
    </source>
</evidence>
<feature type="domain" description="RNA polymerase sigma-70 region 2" evidence="5">
    <location>
        <begin position="18"/>
        <end position="87"/>
    </location>
</feature>
<name>A0A7W4TKD5_KINRA</name>
<comment type="caution">
    <text evidence="7">The sequence shown here is derived from an EMBL/GenBank/DDBJ whole genome shotgun (WGS) entry which is preliminary data.</text>
</comment>
<dbReference type="NCBIfam" id="TIGR02937">
    <property type="entry name" value="sigma70-ECF"/>
    <property type="match status" value="1"/>
</dbReference>
<evidence type="ECO:0000313" key="7">
    <source>
        <dbReference type="EMBL" id="MBB2900518.1"/>
    </source>
</evidence>
<dbReference type="GO" id="GO:0006352">
    <property type="term" value="P:DNA-templated transcription initiation"/>
    <property type="evidence" value="ECO:0007669"/>
    <property type="project" value="InterPro"/>
</dbReference>
<evidence type="ECO:0000259" key="5">
    <source>
        <dbReference type="Pfam" id="PF04542"/>
    </source>
</evidence>
<evidence type="ECO:0000256" key="4">
    <source>
        <dbReference type="ARBA" id="ARBA00023163"/>
    </source>
</evidence>
<feature type="domain" description="RNA polymerase sigma-70 region 4" evidence="6">
    <location>
        <begin position="177"/>
        <end position="222"/>
    </location>
</feature>
<dbReference type="GO" id="GO:0003677">
    <property type="term" value="F:DNA binding"/>
    <property type="evidence" value="ECO:0007669"/>
    <property type="project" value="UniProtKB-KW"/>
</dbReference>
<gene>
    <name evidence="7" type="ORF">FHR75_001306</name>
</gene>
<dbReference type="Gene3D" id="1.20.120.1810">
    <property type="match status" value="1"/>
</dbReference>
<dbReference type="GO" id="GO:0016987">
    <property type="term" value="F:sigma factor activity"/>
    <property type="evidence" value="ECO:0007669"/>
    <property type="project" value="UniProtKB-KW"/>
</dbReference>
<dbReference type="SUPFAM" id="SSF88946">
    <property type="entry name" value="Sigma2 domain of RNA polymerase sigma factors"/>
    <property type="match status" value="1"/>
</dbReference>
<dbReference type="InterPro" id="IPR000943">
    <property type="entry name" value="RNA_pol_sigma70"/>
</dbReference>
<dbReference type="Pfam" id="PF04545">
    <property type="entry name" value="Sigma70_r4"/>
    <property type="match status" value="1"/>
</dbReference>
<reference evidence="7 8" key="1">
    <citation type="submission" date="2020-08" db="EMBL/GenBank/DDBJ databases">
        <title>The Agave Microbiome: Exploring the role of microbial communities in plant adaptations to desert environments.</title>
        <authorList>
            <person name="Partida-Martinez L.P."/>
        </authorList>
    </citation>
    <scope>NUCLEOTIDE SEQUENCE [LARGE SCALE GENOMIC DNA]</scope>
    <source>
        <strain evidence="7 8">AS2.23</strain>
    </source>
</reference>
<dbReference type="EMBL" id="JACHVY010000001">
    <property type="protein sequence ID" value="MBB2900518.1"/>
    <property type="molecule type" value="Genomic_DNA"/>
</dbReference>